<reference evidence="1 2" key="1">
    <citation type="submission" date="2015-01" db="EMBL/GenBank/DDBJ databases">
        <title>Evolution of Trichinella species and genotypes.</title>
        <authorList>
            <person name="Korhonen P.K."/>
            <person name="Edoardo P."/>
            <person name="Giuseppe L.R."/>
            <person name="Gasser R.B."/>
        </authorList>
    </citation>
    <scope>NUCLEOTIDE SEQUENCE [LARGE SCALE GENOMIC DNA]</scope>
    <source>
        <strain evidence="1">ISS120</strain>
    </source>
</reference>
<organism evidence="1 2">
    <name type="scientific">Trichinella britovi</name>
    <name type="common">Parasitic roundworm</name>
    <dbReference type="NCBI Taxonomy" id="45882"/>
    <lineage>
        <taxon>Eukaryota</taxon>
        <taxon>Metazoa</taxon>
        <taxon>Ecdysozoa</taxon>
        <taxon>Nematoda</taxon>
        <taxon>Enoplea</taxon>
        <taxon>Dorylaimia</taxon>
        <taxon>Trichinellida</taxon>
        <taxon>Trichinellidae</taxon>
        <taxon>Trichinella</taxon>
    </lineage>
</organism>
<evidence type="ECO:0000313" key="2">
    <source>
        <dbReference type="Proteomes" id="UP000054653"/>
    </source>
</evidence>
<sequence length="65" mass="7386">MKSCRKSLSAVTSYLLPILQIEYKLSLSLRNEAKHQSKRCKFSTKKNCNEYGVCGLLQICTNDLS</sequence>
<dbReference type="AlphaFoldDB" id="A0A0V1AMP3"/>
<evidence type="ECO:0000313" key="1">
    <source>
        <dbReference type="EMBL" id="KRY25596.1"/>
    </source>
</evidence>
<accession>A0A0V1AMP3</accession>
<comment type="caution">
    <text evidence="1">The sequence shown here is derived from an EMBL/GenBank/DDBJ whole genome shotgun (WGS) entry which is preliminary data.</text>
</comment>
<keyword evidence="2" id="KW-1185">Reference proteome</keyword>
<proteinExistence type="predicted"/>
<gene>
    <name evidence="1" type="ORF">T03_4631</name>
</gene>
<dbReference type="Proteomes" id="UP000054653">
    <property type="component" value="Unassembled WGS sequence"/>
</dbReference>
<protein>
    <submittedName>
        <fullName evidence="1">Uncharacterized protein</fullName>
    </submittedName>
</protein>
<name>A0A0V1AMP3_TRIBR</name>
<dbReference type="EMBL" id="JYDI01002223">
    <property type="protein sequence ID" value="KRY25596.1"/>
    <property type="molecule type" value="Genomic_DNA"/>
</dbReference>